<accession>A0A0C9YYN1</accession>
<dbReference type="Proteomes" id="UP000054018">
    <property type="component" value="Unassembled WGS sequence"/>
</dbReference>
<reference evidence="2" key="2">
    <citation type="submission" date="2015-01" db="EMBL/GenBank/DDBJ databases">
        <title>Evolutionary Origins and Diversification of the Mycorrhizal Mutualists.</title>
        <authorList>
            <consortium name="DOE Joint Genome Institute"/>
            <consortium name="Mycorrhizal Genomics Consortium"/>
            <person name="Kohler A."/>
            <person name="Kuo A."/>
            <person name="Nagy L.G."/>
            <person name="Floudas D."/>
            <person name="Copeland A."/>
            <person name="Barry K.W."/>
            <person name="Cichocki N."/>
            <person name="Veneault-Fourrey C."/>
            <person name="LaButti K."/>
            <person name="Lindquist E.A."/>
            <person name="Lipzen A."/>
            <person name="Lundell T."/>
            <person name="Morin E."/>
            <person name="Murat C."/>
            <person name="Riley R."/>
            <person name="Ohm R."/>
            <person name="Sun H."/>
            <person name="Tunlid A."/>
            <person name="Henrissat B."/>
            <person name="Grigoriev I.V."/>
            <person name="Hibbett D.S."/>
            <person name="Martin F."/>
        </authorList>
    </citation>
    <scope>NUCLEOTIDE SEQUENCE [LARGE SCALE GENOMIC DNA]</scope>
    <source>
        <strain evidence="2">441</strain>
    </source>
</reference>
<dbReference type="EMBL" id="KN833745">
    <property type="protein sequence ID" value="KIK21891.1"/>
    <property type="molecule type" value="Genomic_DNA"/>
</dbReference>
<evidence type="ECO:0000313" key="1">
    <source>
        <dbReference type="EMBL" id="KIK21891.1"/>
    </source>
</evidence>
<proteinExistence type="predicted"/>
<evidence type="ECO:0000313" key="2">
    <source>
        <dbReference type="Proteomes" id="UP000054018"/>
    </source>
</evidence>
<organism evidence="1 2">
    <name type="scientific">Pisolithus microcarpus 441</name>
    <dbReference type="NCBI Taxonomy" id="765257"/>
    <lineage>
        <taxon>Eukaryota</taxon>
        <taxon>Fungi</taxon>
        <taxon>Dikarya</taxon>
        <taxon>Basidiomycota</taxon>
        <taxon>Agaricomycotina</taxon>
        <taxon>Agaricomycetes</taxon>
        <taxon>Agaricomycetidae</taxon>
        <taxon>Boletales</taxon>
        <taxon>Sclerodermatineae</taxon>
        <taxon>Pisolithaceae</taxon>
        <taxon>Pisolithus</taxon>
    </lineage>
</organism>
<dbReference type="HOGENOM" id="CLU_2146867_0_0_1"/>
<dbReference type="AlphaFoldDB" id="A0A0C9YYN1"/>
<protein>
    <submittedName>
        <fullName evidence="1">Uncharacterized protein</fullName>
    </submittedName>
</protein>
<dbReference type="STRING" id="765257.A0A0C9YYN1"/>
<gene>
    <name evidence="1" type="ORF">PISMIDRAFT_11920</name>
</gene>
<reference evidence="1 2" key="1">
    <citation type="submission" date="2014-04" db="EMBL/GenBank/DDBJ databases">
        <authorList>
            <consortium name="DOE Joint Genome Institute"/>
            <person name="Kuo A."/>
            <person name="Kohler A."/>
            <person name="Costa M.D."/>
            <person name="Nagy L.G."/>
            <person name="Floudas D."/>
            <person name="Copeland A."/>
            <person name="Barry K.W."/>
            <person name="Cichocki N."/>
            <person name="Veneault-Fourrey C."/>
            <person name="LaButti K."/>
            <person name="Lindquist E.A."/>
            <person name="Lipzen A."/>
            <person name="Lundell T."/>
            <person name="Morin E."/>
            <person name="Murat C."/>
            <person name="Sun H."/>
            <person name="Tunlid A."/>
            <person name="Henrissat B."/>
            <person name="Grigoriev I.V."/>
            <person name="Hibbett D.S."/>
            <person name="Martin F."/>
            <person name="Nordberg H.P."/>
            <person name="Cantor M.N."/>
            <person name="Hua S.X."/>
        </authorList>
    </citation>
    <scope>NUCLEOTIDE SEQUENCE [LARGE SCALE GENOMIC DNA]</scope>
    <source>
        <strain evidence="1 2">441</strain>
    </source>
</reference>
<name>A0A0C9YYN1_9AGAM</name>
<keyword evidence="2" id="KW-1185">Reference proteome</keyword>
<sequence length="112" mass="13216">MRLIDVGVFLERERQIEEEGTVDRDMKTVLKVLHDLDTNYAILSHRWADEVDYLDIMELAKMENRDEIRERSGMALGRYLLYRQAEQHGTVRGPKLHVSVVRELEEVLRLPP</sequence>